<evidence type="ECO:0000256" key="8">
    <source>
        <dbReference type="SAM" id="Coils"/>
    </source>
</evidence>
<keyword evidence="7 10" id="KW-0472">Membrane</keyword>
<evidence type="ECO:0000256" key="3">
    <source>
        <dbReference type="ARBA" id="ARBA00022692"/>
    </source>
</evidence>
<evidence type="ECO:0000256" key="6">
    <source>
        <dbReference type="ARBA" id="ARBA00023118"/>
    </source>
</evidence>
<keyword evidence="4" id="KW-0547">Nucleotide-binding</keyword>
<keyword evidence="13" id="KW-1185">Reference proteome</keyword>
<dbReference type="SUPFAM" id="SSF109604">
    <property type="entry name" value="HD-domain/PDEase-like"/>
    <property type="match status" value="1"/>
</dbReference>
<keyword evidence="6" id="KW-0051">Antiviral defense</keyword>
<keyword evidence="8" id="KW-0175">Coiled coil</keyword>
<dbReference type="Proteomes" id="UP000295807">
    <property type="component" value="Unassembled WGS sequence"/>
</dbReference>
<evidence type="ECO:0000313" key="13">
    <source>
        <dbReference type="Proteomes" id="UP000295807"/>
    </source>
</evidence>
<dbReference type="InterPro" id="IPR043760">
    <property type="entry name" value="PycTM_dom"/>
</dbReference>
<protein>
    <submittedName>
        <fullName evidence="12">Putative metal-dependent HD superfamily phosphohydrolase</fullName>
    </submittedName>
</protein>
<evidence type="ECO:0000256" key="7">
    <source>
        <dbReference type="ARBA" id="ARBA00023136"/>
    </source>
</evidence>
<feature type="domain" description="HD/PDEase" evidence="11">
    <location>
        <begin position="26"/>
        <end position="141"/>
    </location>
</feature>
<feature type="transmembrane region" description="Helical" evidence="10">
    <location>
        <begin position="295"/>
        <end position="314"/>
    </location>
</feature>
<dbReference type="AlphaFoldDB" id="A0A4R3KNE8"/>
<accession>A0A4R3KNE8</accession>
<evidence type="ECO:0000259" key="11">
    <source>
        <dbReference type="SMART" id="SM00471"/>
    </source>
</evidence>
<dbReference type="EMBL" id="SMAD01000010">
    <property type="protein sequence ID" value="TCS85820.1"/>
    <property type="molecule type" value="Genomic_DNA"/>
</dbReference>
<dbReference type="CDD" id="cd00077">
    <property type="entry name" value="HDc"/>
    <property type="match status" value="1"/>
</dbReference>
<keyword evidence="5 10" id="KW-1133">Transmembrane helix</keyword>
<keyword evidence="3 10" id="KW-0812">Transmembrane</keyword>
<organism evidence="12 13">
    <name type="scientific">Anseongella ginsenosidimutans</name>
    <dbReference type="NCBI Taxonomy" id="496056"/>
    <lineage>
        <taxon>Bacteria</taxon>
        <taxon>Pseudomonadati</taxon>
        <taxon>Bacteroidota</taxon>
        <taxon>Sphingobacteriia</taxon>
        <taxon>Sphingobacteriales</taxon>
        <taxon>Sphingobacteriaceae</taxon>
        <taxon>Anseongella</taxon>
    </lineage>
</organism>
<comment type="subcellular location">
    <subcellularLocation>
        <location evidence="1">Cell membrane</location>
    </subcellularLocation>
</comment>
<dbReference type="PANTHER" id="PTHR21174:SF0">
    <property type="entry name" value="HD PHOSPHOHYDROLASE FAMILY PROTEIN-RELATED"/>
    <property type="match status" value="1"/>
</dbReference>
<feature type="transmembrane region" description="Helical" evidence="10">
    <location>
        <begin position="418"/>
        <end position="439"/>
    </location>
</feature>
<dbReference type="GO" id="GO:0016787">
    <property type="term" value="F:hydrolase activity"/>
    <property type="evidence" value="ECO:0007669"/>
    <property type="project" value="UniProtKB-KW"/>
</dbReference>
<evidence type="ECO:0000256" key="1">
    <source>
        <dbReference type="ARBA" id="ARBA00004236"/>
    </source>
</evidence>
<evidence type="ECO:0000256" key="4">
    <source>
        <dbReference type="ARBA" id="ARBA00022741"/>
    </source>
</evidence>
<dbReference type="RefSeq" id="WP_207910319.1">
    <property type="nucleotide sequence ID" value="NZ_CP042432.1"/>
</dbReference>
<evidence type="ECO:0000256" key="5">
    <source>
        <dbReference type="ARBA" id="ARBA00022989"/>
    </source>
</evidence>
<dbReference type="PANTHER" id="PTHR21174">
    <property type="match status" value="1"/>
</dbReference>
<dbReference type="Pfam" id="PF01966">
    <property type="entry name" value="HD"/>
    <property type="match status" value="1"/>
</dbReference>
<evidence type="ECO:0000256" key="9">
    <source>
        <dbReference type="SAM" id="MobiDB-lite"/>
    </source>
</evidence>
<dbReference type="GO" id="GO:0051607">
    <property type="term" value="P:defense response to virus"/>
    <property type="evidence" value="ECO:0007669"/>
    <property type="project" value="UniProtKB-KW"/>
</dbReference>
<dbReference type="InterPro" id="IPR009218">
    <property type="entry name" value="HD_phosphohydro"/>
</dbReference>
<reference evidence="12 13" key="1">
    <citation type="submission" date="2019-03" db="EMBL/GenBank/DDBJ databases">
        <title>Genomic Encyclopedia of Type Strains, Phase IV (KMG-IV): sequencing the most valuable type-strain genomes for metagenomic binning, comparative biology and taxonomic classification.</title>
        <authorList>
            <person name="Goeker M."/>
        </authorList>
    </citation>
    <scope>NUCLEOTIDE SEQUENCE [LARGE SCALE GENOMIC DNA]</scope>
    <source>
        <strain evidence="12 13">DSM 21100</strain>
    </source>
</reference>
<feature type="region of interest" description="Disordered" evidence="9">
    <location>
        <begin position="229"/>
        <end position="271"/>
    </location>
</feature>
<name>A0A4R3KNE8_9SPHI</name>
<keyword evidence="12" id="KW-0378">Hydrolase</keyword>
<dbReference type="InterPro" id="IPR003607">
    <property type="entry name" value="HD/PDEase_dom"/>
</dbReference>
<dbReference type="SMART" id="SM00471">
    <property type="entry name" value="HDc"/>
    <property type="match status" value="1"/>
</dbReference>
<comment type="caution">
    <text evidence="12">The sequence shown here is derived from an EMBL/GenBank/DDBJ whole genome shotgun (WGS) entry which is preliminary data.</text>
</comment>
<evidence type="ECO:0000256" key="10">
    <source>
        <dbReference type="SAM" id="Phobius"/>
    </source>
</evidence>
<dbReference type="InterPro" id="IPR006674">
    <property type="entry name" value="HD_domain"/>
</dbReference>
<evidence type="ECO:0000256" key="2">
    <source>
        <dbReference type="ARBA" id="ARBA00022475"/>
    </source>
</evidence>
<dbReference type="Pfam" id="PF18967">
    <property type="entry name" value="PycTM"/>
    <property type="match status" value="1"/>
</dbReference>
<gene>
    <name evidence="12" type="ORF">EDD80_11018</name>
</gene>
<sequence>MPATGLMEKTAAYVRDLYKEHANENLIYHTLEHTEGVVKAAEQIADHYQLDETDYLAVYIAAWFHDTGYLSGPPEGHELKGAAMAEEFLLSEQADSELVEKVKECILATRLSAKPESLTERIMADADLYHFGTESFRNSNRNMRKEVELRSGKRIPGGQWRKSAMIMLRQHEFKTDYCRALLQKGKQENIERLEAREEEQQLKKQIKRAAAEEAASAEAAGSPALAISAASGGPATNSGEPASSTTPGISSAAAAGKGKGKGKKDEKRPARGVETMFRTTSVNHLHLSEMADNKAHILLTINSIIVSILVTLLFRKMDDDSKLLIPGLMFLITSLTTIVFAILVTRPNVTSGVFTKEDIRNKTANLLFFGNFHKMDLEDYQWGVRQMMDDADFLYGSMTRDIYNLGVVLGRKYKLLRYAYGFFMVGFIASALSFVFVVLD</sequence>
<dbReference type="Gene3D" id="1.10.3210.10">
    <property type="entry name" value="Hypothetical protein af1432"/>
    <property type="match status" value="1"/>
</dbReference>
<keyword evidence="2" id="KW-1003">Cell membrane</keyword>
<dbReference type="GO" id="GO:0005886">
    <property type="term" value="C:plasma membrane"/>
    <property type="evidence" value="ECO:0007669"/>
    <property type="project" value="UniProtKB-SubCell"/>
</dbReference>
<dbReference type="GO" id="GO:0000166">
    <property type="term" value="F:nucleotide binding"/>
    <property type="evidence" value="ECO:0007669"/>
    <property type="project" value="UniProtKB-KW"/>
</dbReference>
<feature type="transmembrane region" description="Helical" evidence="10">
    <location>
        <begin position="323"/>
        <end position="344"/>
    </location>
</feature>
<feature type="coiled-coil region" evidence="8">
    <location>
        <begin position="183"/>
        <end position="215"/>
    </location>
</feature>
<proteinExistence type="predicted"/>
<feature type="compositionally biased region" description="Polar residues" evidence="9">
    <location>
        <begin position="236"/>
        <end position="249"/>
    </location>
</feature>
<evidence type="ECO:0000313" key="12">
    <source>
        <dbReference type="EMBL" id="TCS85820.1"/>
    </source>
</evidence>